<dbReference type="InterPro" id="IPR036249">
    <property type="entry name" value="Thioredoxin-like_sf"/>
</dbReference>
<dbReference type="InterPro" id="IPR004045">
    <property type="entry name" value="Glutathione_S-Trfase_N"/>
</dbReference>
<dbReference type="SFLD" id="SFLDS00019">
    <property type="entry name" value="Glutathione_Transferase_(cytos"/>
    <property type="match status" value="1"/>
</dbReference>
<evidence type="ECO:0000313" key="3">
    <source>
        <dbReference type="EMBL" id="GLS23121.1"/>
    </source>
</evidence>
<dbReference type="Pfam" id="PF13409">
    <property type="entry name" value="GST_N_2"/>
    <property type="match status" value="1"/>
</dbReference>
<feature type="domain" description="GST C-terminal" evidence="2">
    <location>
        <begin position="84"/>
        <end position="209"/>
    </location>
</feature>
<evidence type="ECO:0000313" key="4">
    <source>
        <dbReference type="Proteomes" id="UP001156882"/>
    </source>
</evidence>
<dbReference type="SUPFAM" id="SSF47616">
    <property type="entry name" value="GST C-terminal domain-like"/>
    <property type="match status" value="1"/>
</dbReference>
<proteinExistence type="predicted"/>
<dbReference type="InterPro" id="IPR036282">
    <property type="entry name" value="Glutathione-S-Trfase_C_sf"/>
</dbReference>
<dbReference type="SUPFAM" id="SSF52833">
    <property type="entry name" value="Thioredoxin-like"/>
    <property type="match status" value="1"/>
</dbReference>
<reference evidence="4" key="1">
    <citation type="journal article" date="2019" name="Int. J. Syst. Evol. Microbiol.">
        <title>The Global Catalogue of Microorganisms (GCM) 10K type strain sequencing project: providing services to taxonomists for standard genome sequencing and annotation.</title>
        <authorList>
            <consortium name="The Broad Institute Genomics Platform"/>
            <consortium name="The Broad Institute Genome Sequencing Center for Infectious Disease"/>
            <person name="Wu L."/>
            <person name="Ma J."/>
        </authorList>
    </citation>
    <scope>NUCLEOTIDE SEQUENCE [LARGE SCALE GENOMIC DNA]</scope>
    <source>
        <strain evidence="4">NBRC 101365</strain>
    </source>
</reference>
<feature type="domain" description="GST N-terminal" evidence="1">
    <location>
        <begin position="1"/>
        <end position="82"/>
    </location>
</feature>
<dbReference type="SFLD" id="SFLDG00358">
    <property type="entry name" value="Main_(cytGST)"/>
    <property type="match status" value="1"/>
</dbReference>
<dbReference type="InterPro" id="IPR010987">
    <property type="entry name" value="Glutathione-S-Trfase_C-like"/>
</dbReference>
<dbReference type="Gene3D" id="1.20.1050.10">
    <property type="match status" value="1"/>
</dbReference>
<name>A0ABQ6CY18_9HYPH</name>
<comment type="caution">
    <text evidence="3">The sequence shown here is derived from an EMBL/GenBank/DDBJ whole genome shotgun (WGS) entry which is preliminary data.</text>
</comment>
<accession>A0ABQ6CY18</accession>
<dbReference type="PROSITE" id="PS50405">
    <property type="entry name" value="GST_CTER"/>
    <property type="match status" value="1"/>
</dbReference>
<dbReference type="RefSeq" id="WP_284316052.1">
    <property type="nucleotide sequence ID" value="NZ_BSPC01000069.1"/>
</dbReference>
<dbReference type="PANTHER" id="PTHR44051">
    <property type="entry name" value="GLUTATHIONE S-TRANSFERASE-RELATED"/>
    <property type="match status" value="1"/>
</dbReference>
<dbReference type="PROSITE" id="PS50404">
    <property type="entry name" value="GST_NTER"/>
    <property type="match status" value="1"/>
</dbReference>
<protein>
    <submittedName>
        <fullName evidence="3">Glutathione S-transferase</fullName>
    </submittedName>
</protein>
<keyword evidence="4" id="KW-1185">Reference proteome</keyword>
<dbReference type="Pfam" id="PF00043">
    <property type="entry name" value="GST_C"/>
    <property type="match status" value="1"/>
</dbReference>
<evidence type="ECO:0000259" key="1">
    <source>
        <dbReference type="PROSITE" id="PS50404"/>
    </source>
</evidence>
<dbReference type="Proteomes" id="UP001156882">
    <property type="component" value="Unassembled WGS sequence"/>
</dbReference>
<organism evidence="3 4">
    <name type="scientific">Labrys miyagiensis</name>
    <dbReference type="NCBI Taxonomy" id="346912"/>
    <lineage>
        <taxon>Bacteria</taxon>
        <taxon>Pseudomonadati</taxon>
        <taxon>Pseudomonadota</taxon>
        <taxon>Alphaproteobacteria</taxon>
        <taxon>Hyphomicrobiales</taxon>
        <taxon>Xanthobacteraceae</taxon>
        <taxon>Labrys</taxon>
    </lineage>
</organism>
<gene>
    <name evidence="3" type="ORF">GCM10007874_61410</name>
</gene>
<dbReference type="InterPro" id="IPR004046">
    <property type="entry name" value="GST_C"/>
</dbReference>
<dbReference type="Gene3D" id="3.40.30.10">
    <property type="entry name" value="Glutaredoxin"/>
    <property type="match status" value="1"/>
</dbReference>
<dbReference type="EMBL" id="BSPC01000069">
    <property type="protein sequence ID" value="GLS23121.1"/>
    <property type="molecule type" value="Genomic_DNA"/>
</dbReference>
<evidence type="ECO:0000259" key="2">
    <source>
        <dbReference type="PROSITE" id="PS50405"/>
    </source>
</evidence>
<dbReference type="PANTHER" id="PTHR44051:SF2">
    <property type="entry name" value="HYPOTHETICAL GLUTATHIONE S-TRANSFERASE LIKE PROTEIN"/>
    <property type="match status" value="1"/>
</dbReference>
<sequence length="220" mass="24516">MNTLYATRGSGNSLKPFLTMKQLDIPFRLVFVDVINGETRREKYLAINPAGTVPYMVTSDGRRLGESNAIAWYLAEETRLAPGTCYDRAQALQWLFFEQGNLEPFISPARFFISIVPHRRAERAEEIARWQARACQGLGILDGYLRGRDFITDSGYSVADIGVFGYTHVAAGAEIDLGQYPAVQRWMQRVTETSGFVSLSDMNDHASILLADDGIQAHAS</sequence>
<dbReference type="InterPro" id="IPR040079">
    <property type="entry name" value="Glutathione_S-Trfase"/>
</dbReference>